<dbReference type="EMBL" id="LNZA01000001">
    <property type="protein sequence ID" value="KTD72758.1"/>
    <property type="molecule type" value="Genomic_DNA"/>
</dbReference>
<evidence type="ECO:0008006" key="4">
    <source>
        <dbReference type="Google" id="ProtNLM"/>
    </source>
</evidence>
<comment type="caution">
    <text evidence="2">The sequence shown here is derived from an EMBL/GenBank/DDBJ whole genome shotgun (WGS) entry which is preliminary data.</text>
</comment>
<dbReference type="NCBIfam" id="NF037947">
    <property type="entry name" value="holin_4"/>
    <property type="match status" value="1"/>
</dbReference>
<keyword evidence="1" id="KW-1133">Transmembrane helix</keyword>
<reference evidence="2 3" key="1">
    <citation type="submission" date="2015-11" db="EMBL/GenBank/DDBJ databases">
        <title>Genomic analysis of 38 Legionella species identifies large and diverse effector repertoires.</title>
        <authorList>
            <person name="Burstein D."/>
            <person name="Amaro F."/>
            <person name="Zusman T."/>
            <person name="Lifshitz Z."/>
            <person name="Cohen O."/>
            <person name="Gilbert J.A."/>
            <person name="Pupko T."/>
            <person name="Shuman H.A."/>
            <person name="Segal G."/>
        </authorList>
    </citation>
    <scope>NUCLEOTIDE SEQUENCE [LARGE SCALE GENOMIC DNA]</scope>
    <source>
        <strain evidence="2 3">ATCC 49180</strain>
    </source>
</reference>
<keyword evidence="3" id="KW-1185">Reference proteome</keyword>
<protein>
    <recommendedName>
        <fullName evidence="4">Transmembrane protein</fullName>
    </recommendedName>
</protein>
<dbReference type="STRING" id="40335.Ltuc_0605"/>
<accession>A0A0W0ZUZ1</accession>
<evidence type="ECO:0000256" key="1">
    <source>
        <dbReference type="SAM" id="Phobius"/>
    </source>
</evidence>
<dbReference type="RefSeq" id="WP_058519863.1">
    <property type="nucleotide sequence ID" value="NZ_CAAAIP010000001.1"/>
</dbReference>
<dbReference type="AlphaFoldDB" id="A0A0W0ZUZ1"/>
<dbReference type="PATRIC" id="fig|40335.7.peg.628"/>
<gene>
    <name evidence="2" type="ORF">Ltuc_0605</name>
</gene>
<sequence length="116" mass="12760">MKGCKLSPVALGLALGVFWGITVFIMGLIAHYYAYGQAFVATMGTIYPGYEPSLMGSFLGGIIGFIDAFITGFLIAWLYNLFSCCKCVCCDKKKDEGVIKEKVIKEKPIKKNKEVK</sequence>
<keyword evidence="1" id="KW-0812">Transmembrane</keyword>
<organism evidence="2 3">
    <name type="scientific">Legionella tucsonensis</name>
    <dbReference type="NCBI Taxonomy" id="40335"/>
    <lineage>
        <taxon>Bacteria</taxon>
        <taxon>Pseudomonadati</taxon>
        <taxon>Pseudomonadota</taxon>
        <taxon>Gammaproteobacteria</taxon>
        <taxon>Legionellales</taxon>
        <taxon>Legionellaceae</taxon>
        <taxon>Legionella</taxon>
    </lineage>
</organism>
<proteinExistence type="predicted"/>
<name>A0A0W0ZUZ1_9GAMM</name>
<feature type="transmembrane region" description="Helical" evidence="1">
    <location>
        <begin position="54"/>
        <end position="79"/>
    </location>
</feature>
<keyword evidence="1" id="KW-0472">Membrane</keyword>
<dbReference type="Proteomes" id="UP000054693">
    <property type="component" value="Unassembled WGS sequence"/>
</dbReference>
<feature type="transmembrane region" description="Helical" evidence="1">
    <location>
        <begin position="12"/>
        <end position="34"/>
    </location>
</feature>
<evidence type="ECO:0000313" key="3">
    <source>
        <dbReference type="Proteomes" id="UP000054693"/>
    </source>
</evidence>
<dbReference type="OrthoDB" id="5651342at2"/>
<evidence type="ECO:0000313" key="2">
    <source>
        <dbReference type="EMBL" id="KTD72758.1"/>
    </source>
</evidence>